<keyword evidence="4" id="KW-0732">Signal</keyword>
<feature type="region of interest" description="Disordered" evidence="3">
    <location>
        <begin position="1062"/>
        <end position="1081"/>
    </location>
</feature>
<dbReference type="GO" id="GO:0009707">
    <property type="term" value="C:chloroplast outer membrane"/>
    <property type="evidence" value="ECO:0007669"/>
    <property type="project" value="TreeGrafter"/>
</dbReference>
<dbReference type="OrthoDB" id="1917273at2759"/>
<dbReference type="Proteomes" id="UP000655225">
    <property type="component" value="Unassembled WGS sequence"/>
</dbReference>
<gene>
    <name evidence="5" type="ORF">HHK36_015041</name>
</gene>
<feature type="compositionally biased region" description="Polar residues" evidence="3">
    <location>
        <begin position="80"/>
        <end position="96"/>
    </location>
</feature>
<feature type="region of interest" description="Disordered" evidence="3">
    <location>
        <begin position="1285"/>
        <end position="1306"/>
    </location>
</feature>
<dbReference type="PANTHER" id="PTHR31342:SF7">
    <property type="entry name" value="PROTEIN CHUP1, CHLOROPLASTIC"/>
    <property type="match status" value="1"/>
</dbReference>
<evidence type="ECO:0000256" key="1">
    <source>
        <dbReference type="ARBA" id="ARBA00023054"/>
    </source>
</evidence>
<reference evidence="5 6" key="1">
    <citation type="submission" date="2020-04" db="EMBL/GenBank/DDBJ databases">
        <title>Plant Genome Project.</title>
        <authorList>
            <person name="Zhang R.-G."/>
        </authorList>
    </citation>
    <scope>NUCLEOTIDE SEQUENCE [LARGE SCALE GENOMIC DNA]</scope>
    <source>
        <strain evidence="5">YNK0</strain>
        <tissue evidence="5">Leaf</tissue>
    </source>
</reference>
<protein>
    <recommendedName>
        <fullName evidence="7">Protein CHUP1, chloroplastic</fullName>
    </recommendedName>
</protein>
<feature type="compositionally biased region" description="Basic and acidic residues" evidence="3">
    <location>
        <begin position="1291"/>
        <end position="1300"/>
    </location>
</feature>
<feature type="signal peptide" evidence="4">
    <location>
        <begin position="1"/>
        <end position="17"/>
    </location>
</feature>
<organism evidence="5 6">
    <name type="scientific">Tetracentron sinense</name>
    <name type="common">Spur-leaf</name>
    <dbReference type="NCBI Taxonomy" id="13715"/>
    <lineage>
        <taxon>Eukaryota</taxon>
        <taxon>Viridiplantae</taxon>
        <taxon>Streptophyta</taxon>
        <taxon>Embryophyta</taxon>
        <taxon>Tracheophyta</taxon>
        <taxon>Spermatophyta</taxon>
        <taxon>Magnoliopsida</taxon>
        <taxon>Trochodendrales</taxon>
        <taxon>Trochodendraceae</taxon>
        <taxon>Tetracentron</taxon>
    </lineage>
</organism>
<keyword evidence="1 2" id="KW-0175">Coiled coil</keyword>
<sequence>MIIRLGFLVAASVAAFAVKQITVNCSRRQTSVIKDSENGDISFEKHHNEGEKKDHFSNSNYTPEKKQVDDDEEVKKTRSITKPTLNNSHANQNTEEPSLPEHRDHPFRKVQFLKPDDKLDVKGDSLVKNDNLAYETETANNVTEMELLWGLIKELEEKKAKLEGKLLKVYSLKEEESYIAELHMHLKIKTAEIDMLNTNITALQTERKKLQEEINQGIFAKKQLEIENTKIKELHGQMHIYANTTKGHLLMLRQQVSGLQMEEVSKRDAKVERKLKALKELKLEVMELKRMNKELQLERRELEIKLVAAEATMTALSNMTESKMIAKVKQEVGSLRHANEDLLKPVERLQKNRFSTVEELVYQRWVNALLRYEVQSYQTASGKTSAYDIKKSLRPELRFKCTRSNCRQLDSDFNSISSLTSSAESEEFNSNMIDSSSSRQSSINKKPSIVQKINRWRRCMDDSSAVSLRSRSFEGSSRSRTSLSLRSSMSAIPSEVVISKNASDSTTITTSGKEKDFTDSPKTPNFPRIRRVSFSDSVNPMVTSTQNKSKSIEGVLDKKYPMYKDRSELAMDRENAIKEKAEQTRAERLSDGLNLNACSNSEASLEGEKPESSSLTLAPVKKVFGSSDSIEQPTDNNVLSVWNELHQVEINSAMESDVSKPHDPGFLVAASIAAYAVRQNNIKTSRPPASIIKPAENDEATFPQRQNEGEDKVHFTDSNVSPKEEHVRVCPWILQINKVLYPLQAEEEEEEEEEEVKRISSILGPDLRNPLVFDYEEILPEFEDLLTGEIDFPLPNDKFDMGTDSQAEKEKNYETEMANNTNELERLRNLVKELEEREVKLEGELLEYYGLKEQESDITELQRQLKIKMVEIDMLNITINSLQTERKKLQEEISHGISARKELEVARNKIKELQRQIQLDANQTKGQLLMLKQQVTGLQGKEEEAFKKDAEIEKKLKAVKELEVEVVELKRRNKELQHEKRELTVKLDAAEVRVMALSNMTETEMFAKVREEVNSLRHANEDLLKQVEGLQMNRFSEVEELVYLRWVNACLRYELRNYQTPVGKTSARDLSKSLSPKSQERAKQLMLEYAGSERGQGDTDQDSNFSHPSSPGSEDFDNASIDSSTSRYSNLSKKPSLMQKLKRWGKSKDDLSNLSSPARFFGGSSPSRTSMSHRVSMSRGPLESLMLRNASDSVAITTFGKMEQDSVESPETPNLPRIRTRVSSSDSLNTVAASFQLMSKSVEGVLEEKYPAYKDRHKLALEREKAIKEKAGKARAERFGDSSNLNATFESRSKSDREKPITLPPKLSQIKVKVVASDSNEQPSDNSKVDNQVVSKMKLAHIEKRAPRVPRPPPKPSDDVPSAIGTNTNLSSNGIPAPPPRPPLPPGAPPPPPLPGGPPRPPPPPGSLPRGSGTGDKVHRAPELVEFYQTLMKREAKKDTSSLTSSTSNATDARSNMIGEIENRSTFLIAVKADVETQGDFVQSLATEVRAATFTKIEDLVSFVSWLDEELSFLVDERAVLKHFDWPEGKADALREAAFEYQDLMKLERQVSSFVDDPKLSCEAALKKMYSLLEKVEHSVYALLRTRDMAMSRYREFGIPVDWLLDSGVVGKIKLSSVQLARKYMKRVASELDALSGSEKEPNREFLLLQGVRFAFRVHQFAGGFDAESMRAFEELRSRMHSQTGEADKPET</sequence>
<dbReference type="PANTHER" id="PTHR31342">
    <property type="entry name" value="PROTEIN CHUP1, CHLOROPLASTIC"/>
    <property type="match status" value="1"/>
</dbReference>
<feature type="compositionally biased region" description="Basic and acidic residues" evidence="3">
    <location>
        <begin position="38"/>
        <end position="56"/>
    </location>
</feature>
<feature type="region of interest" description="Disordered" evidence="3">
    <location>
        <begin position="503"/>
        <end position="527"/>
    </location>
</feature>
<evidence type="ECO:0000256" key="3">
    <source>
        <dbReference type="SAM" id="MobiDB-lite"/>
    </source>
</evidence>
<feature type="compositionally biased region" description="Polar residues" evidence="3">
    <location>
        <begin position="1102"/>
        <end position="1112"/>
    </location>
</feature>
<feature type="region of interest" description="Disordered" evidence="3">
    <location>
        <begin position="427"/>
        <end position="446"/>
    </location>
</feature>
<feature type="chain" id="PRO_5032569478" description="Protein CHUP1, chloroplastic" evidence="4">
    <location>
        <begin position="18"/>
        <end position="1692"/>
    </location>
</feature>
<evidence type="ECO:0008006" key="7">
    <source>
        <dbReference type="Google" id="ProtNLM"/>
    </source>
</evidence>
<evidence type="ECO:0000313" key="5">
    <source>
        <dbReference type="EMBL" id="KAF8399176.1"/>
    </source>
</evidence>
<dbReference type="GO" id="GO:0009902">
    <property type="term" value="P:chloroplast relocation"/>
    <property type="evidence" value="ECO:0007669"/>
    <property type="project" value="TreeGrafter"/>
</dbReference>
<name>A0A834Z5F4_TETSI</name>
<proteinExistence type="predicted"/>
<feature type="coiled-coil region" evidence="2">
    <location>
        <begin position="952"/>
        <end position="1033"/>
    </location>
</feature>
<evidence type="ECO:0000313" key="6">
    <source>
        <dbReference type="Proteomes" id="UP000655225"/>
    </source>
</evidence>
<feature type="coiled-coil region" evidence="2">
    <location>
        <begin position="152"/>
        <end position="213"/>
    </location>
</feature>
<evidence type="ECO:0000256" key="4">
    <source>
        <dbReference type="SAM" id="SignalP"/>
    </source>
</evidence>
<feature type="compositionally biased region" description="Basic and acidic residues" evidence="3">
    <location>
        <begin position="63"/>
        <end position="76"/>
    </location>
</feature>
<feature type="coiled-coil region" evidence="2">
    <location>
        <begin position="261"/>
        <end position="319"/>
    </location>
</feature>
<dbReference type="EMBL" id="JABCRI010000010">
    <property type="protein sequence ID" value="KAF8399176.1"/>
    <property type="molecule type" value="Genomic_DNA"/>
</dbReference>
<feature type="region of interest" description="Disordered" evidence="3">
    <location>
        <begin position="1092"/>
        <end position="1133"/>
    </location>
</feature>
<comment type="caution">
    <text evidence="5">The sequence shown here is derived from an EMBL/GenBank/DDBJ whole genome shotgun (WGS) entry which is preliminary data.</text>
</comment>
<feature type="compositionally biased region" description="Polar residues" evidence="3">
    <location>
        <begin position="1120"/>
        <end position="1133"/>
    </location>
</feature>
<dbReference type="InterPro" id="IPR040265">
    <property type="entry name" value="CHUP1/IPGA1-like"/>
</dbReference>
<keyword evidence="6" id="KW-1185">Reference proteome</keyword>
<accession>A0A834Z5F4</accession>
<feature type="region of interest" description="Disordered" evidence="3">
    <location>
        <begin position="1203"/>
        <end position="1222"/>
    </location>
</feature>
<feature type="compositionally biased region" description="Pro residues" evidence="3">
    <location>
        <begin position="1376"/>
        <end position="1407"/>
    </location>
</feature>
<evidence type="ECO:0000256" key="2">
    <source>
        <dbReference type="SAM" id="Coils"/>
    </source>
</evidence>
<feature type="region of interest" description="Disordered" evidence="3">
    <location>
        <begin position="38"/>
        <end position="105"/>
    </location>
</feature>
<feature type="region of interest" description="Disordered" evidence="3">
    <location>
        <begin position="1340"/>
        <end position="1420"/>
    </location>
</feature>
<feature type="coiled-coil region" evidence="2">
    <location>
        <begin position="810"/>
        <end position="923"/>
    </location>
</feature>
<feature type="compositionally biased region" description="Polar residues" evidence="3">
    <location>
        <begin position="1364"/>
        <end position="1374"/>
    </location>
</feature>
<feature type="region of interest" description="Disordered" evidence="3">
    <location>
        <begin position="698"/>
        <end position="719"/>
    </location>
</feature>